<dbReference type="AlphaFoldDB" id="A0A2U3KH25"/>
<dbReference type="SUPFAM" id="SSF143011">
    <property type="entry name" value="RelE-like"/>
    <property type="match status" value="1"/>
</dbReference>
<evidence type="ECO:0000313" key="2">
    <source>
        <dbReference type="Proteomes" id="UP000238916"/>
    </source>
</evidence>
<sequence length="92" mass="11000">MEIKYSQRFIRAYGKLPKNIQSLFKDKLYQFIDDWRHPSFRIHMLEGTDGVWSASLNMSIRFTFRFEKNFDGTSSCILRNIGDHDSTMRPPY</sequence>
<dbReference type="OrthoDB" id="5521312at2"/>
<evidence type="ECO:0008006" key="3">
    <source>
        <dbReference type="Google" id="ProtNLM"/>
    </source>
</evidence>
<proteinExistence type="predicted"/>
<name>A0A2U3KH25_9FIRM</name>
<reference evidence="2" key="1">
    <citation type="submission" date="2018-02" db="EMBL/GenBank/DDBJ databases">
        <authorList>
            <person name="Hausmann B."/>
        </authorList>
    </citation>
    <scope>NUCLEOTIDE SEQUENCE [LARGE SCALE GENOMIC DNA]</scope>
    <source>
        <strain evidence="2">Peat soil MAG SbF1</strain>
    </source>
</reference>
<protein>
    <recommendedName>
        <fullName evidence="3">Cytotoxic translational repressor</fullName>
    </recommendedName>
</protein>
<evidence type="ECO:0000313" key="1">
    <source>
        <dbReference type="EMBL" id="SPF38837.1"/>
    </source>
</evidence>
<organism evidence="1 2">
    <name type="scientific">Candidatus Desulfosporosinus infrequens</name>
    <dbReference type="NCBI Taxonomy" id="2043169"/>
    <lineage>
        <taxon>Bacteria</taxon>
        <taxon>Bacillati</taxon>
        <taxon>Bacillota</taxon>
        <taxon>Clostridia</taxon>
        <taxon>Eubacteriales</taxon>
        <taxon>Desulfitobacteriaceae</taxon>
        <taxon>Desulfosporosinus</taxon>
    </lineage>
</organism>
<accession>A0A2U3KH25</accession>
<dbReference type="Proteomes" id="UP000238916">
    <property type="component" value="Unassembled WGS sequence"/>
</dbReference>
<gene>
    <name evidence="1" type="ORF">SBF1_1980011</name>
</gene>
<dbReference type="Gene3D" id="3.30.2310.20">
    <property type="entry name" value="RelE-like"/>
    <property type="match status" value="1"/>
</dbReference>
<dbReference type="EMBL" id="OMOF01000110">
    <property type="protein sequence ID" value="SPF38837.1"/>
    <property type="molecule type" value="Genomic_DNA"/>
</dbReference>
<dbReference type="InterPro" id="IPR035093">
    <property type="entry name" value="RelE/ParE_toxin_dom_sf"/>
</dbReference>